<comment type="caution">
    <text evidence="4">The sequence shown here is derived from an EMBL/GenBank/DDBJ whole genome shotgun (WGS) entry which is preliminary data.</text>
</comment>
<accession>A0ABS4NSY5</accession>
<feature type="compositionally biased region" description="Polar residues" evidence="1">
    <location>
        <begin position="196"/>
        <end position="207"/>
    </location>
</feature>
<dbReference type="EMBL" id="JAGGLV010000007">
    <property type="protein sequence ID" value="MBP2112540.1"/>
    <property type="molecule type" value="Genomic_DNA"/>
</dbReference>
<feature type="transmembrane region" description="Helical" evidence="2">
    <location>
        <begin position="12"/>
        <end position="32"/>
    </location>
</feature>
<evidence type="ECO:0000256" key="2">
    <source>
        <dbReference type="SAM" id="Phobius"/>
    </source>
</evidence>
<sequence length="428" mass="44969">MINFRSRRFLSGSAPFIPGAAAILLAIAIIIAPEASFKASLTGLTLWWTLVFPALLPFLILSEMLSASGFVHGIGVLLEPLMKRCFRLPGTGGWTLVLGLTAGFPAAAGGVMQLHKQGDITDKEAGRLAAIVHYASPVTLLIVVGTAFLHSPAAGYALLAIHWLSGIAAGILSACFNGSRKISSPIPLPQALPQVPQESDSSLTGSRPRSKKASLPRRIHQAAADARSRDGRGFGKVLGESVSSAVQSLMIIGGYMIMFAVVVSIVTRLLPWLPNLVTASMLEIHLGARSMTSAAAGLEGFLIGGLLGPALLSAGLAWSGICAQLQALTVLKAANVRFLPFTAVRLLHGLFAFAFTLLLWTPLLHIQSAVLPVLAGSPPAVQLQDIGTSLRIWTLAPQILGLQTLLVMLLLLLSAAVKLFTSSRRPSG</sequence>
<feature type="compositionally biased region" description="Basic residues" evidence="1">
    <location>
        <begin position="208"/>
        <end position="220"/>
    </location>
</feature>
<dbReference type="RefSeq" id="WP_209873538.1">
    <property type="nucleotide sequence ID" value="NZ_JAGGLV010000007.1"/>
</dbReference>
<organism evidence="4 5">
    <name type="scientific">Paenibacillus silagei</name>
    <dbReference type="NCBI Taxonomy" id="1670801"/>
    <lineage>
        <taxon>Bacteria</taxon>
        <taxon>Bacillati</taxon>
        <taxon>Bacillota</taxon>
        <taxon>Bacilli</taxon>
        <taxon>Bacillales</taxon>
        <taxon>Paenibacillaceae</taxon>
        <taxon>Paenibacillus</taxon>
    </lineage>
</organism>
<feature type="transmembrane region" description="Helical" evidence="2">
    <location>
        <begin position="44"/>
        <end position="71"/>
    </location>
</feature>
<evidence type="ECO:0000256" key="1">
    <source>
        <dbReference type="SAM" id="MobiDB-lite"/>
    </source>
</evidence>
<gene>
    <name evidence="4" type="ORF">J2Z70_002694</name>
</gene>
<feature type="transmembrane region" description="Helical" evidence="2">
    <location>
        <begin position="91"/>
        <end position="111"/>
    </location>
</feature>
<keyword evidence="2" id="KW-1133">Transmembrane helix</keyword>
<evidence type="ECO:0000259" key="3">
    <source>
        <dbReference type="Pfam" id="PF07670"/>
    </source>
</evidence>
<feature type="transmembrane region" description="Helical" evidence="2">
    <location>
        <begin position="399"/>
        <end position="420"/>
    </location>
</feature>
<dbReference type="Pfam" id="PF07670">
    <property type="entry name" value="Gate"/>
    <property type="match status" value="1"/>
</dbReference>
<keyword evidence="2" id="KW-0472">Membrane</keyword>
<protein>
    <submittedName>
        <fullName evidence="4">Sporulation integral membrane protein YlbJ</fullName>
    </submittedName>
</protein>
<keyword evidence="2" id="KW-0812">Transmembrane</keyword>
<feature type="transmembrane region" description="Helical" evidence="2">
    <location>
        <begin position="156"/>
        <end position="176"/>
    </location>
</feature>
<feature type="domain" description="Nucleoside transporter/FeoB GTPase Gate" evidence="3">
    <location>
        <begin position="50"/>
        <end position="133"/>
    </location>
</feature>
<feature type="region of interest" description="Disordered" evidence="1">
    <location>
        <begin position="187"/>
        <end position="227"/>
    </location>
</feature>
<feature type="transmembrane region" description="Helical" evidence="2">
    <location>
        <begin position="338"/>
        <end position="360"/>
    </location>
</feature>
<feature type="transmembrane region" description="Helical" evidence="2">
    <location>
        <begin position="249"/>
        <end position="273"/>
    </location>
</feature>
<feature type="transmembrane region" description="Helical" evidence="2">
    <location>
        <begin position="131"/>
        <end position="150"/>
    </location>
</feature>
<proteinExistence type="predicted"/>
<evidence type="ECO:0000313" key="4">
    <source>
        <dbReference type="EMBL" id="MBP2112540.1"/>
    </source>
</evidence>
<keyword evidence="5" id="KW-1185">Reference proteome</keyword>
<dbReference type="InterPro" id="IPR011642">
    <property type="entry name" value="Gate_dom"/>
</dbReference>
<evidence type="ECO:0000313" key="5">
    <source>
        <dbReference type="Proteomes" id="UP000773462"/>
    </source>
</evidence>
<reference evidence="4 5" key="1">
    <citation type="submission" date="2021-03" db="EMBL/GenBank/DDBJ databases">
        <title>Genomic Encyclopedia of Type Strains, Phase IV (KMG-IV): sequencing the most valuable type-strain genomes for metagenomic binning, comparative biology and taxonomic classification.</title>
        <authorList>
            <person name="Goeker M."/>
        </authorList>
    </citation>
    <scope>NUCLEOTIDE SEQUENCE [LARGE SCALE GENOMIC DNA]</scope>
    <source>
        <strain evidence="4 5">DSM 101953</strain>
    </source>
</reference>
<name>A0ABS4NSY5_9BACL</name>
<dbReference type="Proteomes" id="UP000773462">
    <property type="component" value="Unassembled WGS sequence"/>
</dbReference>
<feature type="transmembrane region" description="Helical" evidence="2">
    <location>
        <begin position="293"/>
        <end position="318"/>
    </location>
</feature>